<dbReference type="AlphaFoldDB" id="A0A1N7NSZ5"/>
<gene>
    <name evidence="1" type="ORF">SAMN05421760_11110</name>
</gene>
<dbReference type="Proteomes" id="UP000185999">
    <property type="component" value="Unassembled WGS sequence"/>
</dbReference>
<reference evidence="2" key="1">
    <citation type="submission" date="2017-01" db="EMBL/GenBank/DDBJ databases">
        <authorList>
            <person name="Varghese N."/>
            <person name="Submissions S."/>
        </authorList>
    </citation>
    <scope>NUCLEOTIDE SEQUENCE [LARGE SCALE GENOMIC DNA]</scope>
    <source>
        <strain evidence="2">DSM 22306</strain>
    </source>
</reference>
<organism evidence="1 2">
    <name type="scientific">Neptunomonas antarctica</name>
    <dbReference type="NCBI Taxonomy" id="619304"/>
    <lineage>
        <taxon>Bacteria</taxon>
        <taxon>Pseudomonadati</taxon>
        <taxon>Pseudomonadota</taxon>
        <taxon>Gammaproteobacteria</taxon>
        <taxon>Oceanospirillales</taxon>
        <taxon>Oceanospirillaceae</taxon>
        <taxon>Neptunomonas</taxon>
    </lineage>
</organism>
<accession>A0A1N7NSZ5</accession>
<name>A0A1N7NSZ5_9GAMM</name>
<dbReference type="EMBL" id="FTOE01000011">
    <property type="protein sequence ID" value="SIT01437.1"/>
    <property type="molecule type" value="Genomic_DNA"/>
</dbReference>
<evidence type="ECO:0000313" key="2">
    <source>
        <dbReference type="Proteomes" id="UP000185999"/>
    </source>
</evidence>
<protein>
    <submittedName>
        <fullName evidence="1">Uncharacterized protein</fullName>
    </submittedName>
</protein>
<evidence type="ECO:0000313" key="1">
    <source>
        <dbReference type="EMBL" id="SIT01437.1"/>
    </source>
</evidence>
<keyword evidence="2" id="KW-1185">Reference proteome</keyword>
<proteinExistence type="predicted"/>
<sequence>MSLAGDKVIIISYGAKQERFYVSASGDVNRCGEQGPVPGTESDFELYRMAFLEALIEGGSIIVRQIGVDTLQLPATLGGGAVPMDYLSAASVSLKGVRALNAGELKKVYQQGADGAVEYHDFLSKDQVKIAMIKLVEAEQG</sequence>